<dbReference type="Gene3D" id="3.10.110.10">
    <property type="entry name" value="Ubiquitin Conjugating Enzyme"/>
    <property type="match status" value="1"/>
</dbReference>
<organism evidence="4 5">
    <name type="scientific">Rhizophagus irregularis (strain DAOM 197198w)</name>
    <name type="common">Glomus intraradices</name>
    <dbReference type="NCBI Taxonomy" id="1432141"/>
    <lineage>
        <taxon>Eukaryota</taxon>
        <taxon>Fungi</taxon>
        <taxon>Fungi incertae sedis</taxon>
        <taxon>Mucoromycota</taxon>
        <taxon>Glomeromycotina</taxon>
        <taxon>Glomeromycetes</taxon>
        <taxon>Glomerales</taxon>
        <taxon>Glomeraceae</taxon>
        <taxon>Rhizophagus</taxon>
    </lineage>
</organism>
<keyword evidence="2" id="KW-0472">Membrane</keyword>
<dbReference type="InterPro" id="IPR016135">
    <property type="entry name" value="UBQ-conjugating_enzyme/RWD"/>
</dbReference>
<dbReference type="AlphaFoldDB" id="A0A015LGL1"/>
<protein>
    <submittedName>
        <fullName evidence="4">E2 ubiquitin-conjugating protein UBC6</fullName>
    </submittedName>
</protein>
<evidence type="ECO:0000313" key="5">
    <source>
        <dbReference type="Proteomes" id="UP000022910"/>
    </source>
</evidence>
<gene>
    <name evidence="4" type="ORF">RirG_238710</name>
</gene>
<sequence length="235" mass="25815">MTTPSGRFQPDTRLCLSMSDFHPSTWNPSWSVATILTGLLSFMTSNEATTGSIKTTDADKRIYASRSHQFNLNDSKFKEIFPELCVPECVPVEVLYPINKSSSSSSDDTTTVCNDALQTDKHALQTVRRNEANQQGPLVDGINQIQQRRPNNRSENPLRGIVAGGNLAENANRANGSNNNPQSNTNNNNNVAGQRGIFDQWRKWIIVSLVCLYLVITKLLARSTVSGSPGGEPSM</sequence>
<name>A0A015LGL1_RHIIW</name>
<feature type="transmembrane region" description="Helical" evidence="2">
    <location>
        <begin position="204"/>
        <end position="221"/>
    </location>
</feature>
<keyword evidence="2" id="KW-0812">Transmembrane</keyword>
<dbReference type="InterPro" id="IPR000608">
    <property type="entry name" value="UBC"/>
</dbReference>
<dbReference type="HOGENOM" id="CLU_041481_3_1_1"/>
<keyword evidence="2" id="KW-1133">Transmembrane helix</keyword>
<reference evidence="4 5" key="1">
    <citation type="submission" date="2014-02" db="EMBL/GenBank/DDBJ databases">
        <title>Single nucleus genome sequencing reveals high similarity among nuclei of an endomycorrhizal fungus.</title>
        <authorList>
            <person name="Lin K."/>
            <person name="Geurts R."/>
            <person name="Zhang Z."/>
            <person name="Limpens E."/>
            <person name="Saunders D.G."/>
            <person name="Mu D."/>
            <person name="Pang E."/>
            <person name="Cao H."/>
            <person name="Cha H."/>
            <person name="Lin T."/>
            <person name="Zhou Q."/>
            <person name="Shang Y."/>
            <person name="Li Y."/>
            <person name="Ivanov S."/>
            <person name="Sharma T."/>
            <person name="Velzen R.V."/>
            <person name="Ruijter N.D."/>
            <person name="Aanen D.K."/>
            <person name="Win J."/>
            <person name="Kamoun S."/>
            <person name="Bisseling T."/>
            <person name="Huang S."/>
        </authorList>
    </citation>
    <scope>NUCLEOTIDE SEQUENCE [LARGE SCALE GENOMIC DNA]</scope>
    <source>
        <strain evidence="5">DAOM197198w</strain>
    </source>
</reference>
<evidence type="ECO:0000259" key="3">
    <source>
        <dbReference type="PROSITE" id="PS50127"/>
    </source>
</evidence>
<feature type="domain" description="UBC core" evidence="3">
    <location>
        <begin position="1"/>
        <end position="90"/>
    </location>
</feature>
<evidence type="ECO:0000313" key="4">
    <source>
        <dbReference type="EMBL" id="EXX53998.1"/>
    </source>
</evidence>
<dbReference type="Proteomes" id="UP000022910">
    <property type="component" value="Unassembled WGS sequence"/>
</dbReference>
<dbReference type="PROSITE" id="PS50127">
    <property type="entry name" value="UBC_2"/>
    <property type="match status" value="1"/>
</dbReference>
<accession>A0A015LGL1</accession>
<evidence type="ECO:0000256" key="2">
    <source>
        <dbReference type="SAM" id="Phobius"/>
    </source>
</evidence>
<evidence type="ECO:0000256" key="1">
    <source>
        <dbReference type="SAM" id="MobiDB-lite"/>
    </source>
</evidence>
<keyword evidence="5" id="KW-1185">Reference proteome</keyword>
<proteinExistence type="predicted"/>
<dbReference type="EMBL" id="JEMT01028678">
    <property type="protein sequence ID" value="EXX53998.1"/>
    <property type="molecule type" value="Genomic_DNA"/>
</dbReference>
<comment type="caution">
    <text evidence="4">The sequence shown here is derived from an EMBL/GenBank/DDBJ whole genome shotgun (WGS) entry which is preliminary data.</text>
</comment>
<dbReference type="SUPFAM" id="SSF54495">
    <property type="entry name" value="UBC-like"/>
    <property type="match status" value="1"/>
</dbReference>
<feature type="region of interest" description="Disordered" evidence="1">
    <location>
        <begin position="169"/>
        <end position="189"/>
    </location>
</feature>